<evidence type="ECO:0000313" key="3">
    <source>
        <dbReference type="Proteomes" id="UP000219546"/>
    </source>
</evidence>
<feature type="transmembrane region" description="Helical" evidence="1">
    <location>
        <begin position="12"/>
        <end position="31"/>
    </location>
</feature>
<keyword evidence="1" id="KW-0472">Membrane</keyword>
<keyword evidence="3" id="KW-1185">Reference proteome</keyword>
<reference evidence="2 3" key="1">
    <citation type="submission" date="2017-08" db="EMBL/GenBank/DDBJ databases">
        <authorList>
            <person name="de Groot N.N."/>
        </authorList>
    </citation>
    <scope>NUCLEOTIDE SEQUENCE [LARGE SCALE GENOMIC DNA]</scope>
    <source>
        <strain evidence="2 3">JC228</strain>
    </source>
</reference>
<accession>A0A285CH09</accession>
<sequence length="130" mass="14694">MKMKWFRVCEILLGIIFLGAGINGYLVLFGFEPVMPTSPQAMEFLGTGYLLSLEKTTEIICGLLLLIRRFIPLTLLVLGGLIVNILAFHIFVDHTLLPLAILLVLLEILLLWGYRNNFKTLFQSKNDLSL</sequence>
<feature type="transmembrane region" description="Helical" evidence="1">
    <location>
        <begin position="97"/>
        <end position="114"/>
    </location>
</feature>
<organism evidence="2 3">
    <name type="scientific">Bacillus oleivorans</name>
    <dbReference type="NCBI Taxonomy" id="1448271"/>
    <lineage>
        <taxon>Bacteria</taxon>
        <taxon>Bacillati</taxon>
        <taxon>Bacillota</taxon>
        <taxon>Bacilli</taxon>
        <taxon>Bacillales</taxon>
        <taxon>Bacillaceae</taxon>
        <taxon>Bacillus</taxon>
    </lineage>
</organism>
<evidence type="ECO:0008006" key="4">
    <source>
        <dbReference type="Google" id="ProtNLM"/>
    </source>
</evidence>
<feature type="transmembrane region" description="Helical" evidence="1">
    <location>
        <begin position="46"/>
        <end position="66"/>
    </location>
</feature>
<name>A0A285CH09_9BACI</name>
<dbReference type="AlphaFoldDB" id="A0A285CH09"/>
<dbReference type="Proteomes" id="UP000219546">
    <property type="component" value="Unassembled WGS sequence"/>
</dbReference>
<evidence type="ECO:0000313" key="2">
    <source>
        <dbReference type="EMBL" id="SNX66882.1"/>
    </source>
</evidence>
<evidence type="ECO:0000256" key="1">
    <source>
        <dbReference type="SAM" id="Phobius"/>
    </source>
</evidence>
<dbReference type="OrthoDB" id="2893048at2"/>
<keyword evidence="1" id="KW-1133">Transmembrane helix</keyword>
<keyword evidence="1" id="KW-0812">Transmembrane</keyword>
<feature type="transmembrane region" description="Helical" evidence="1">
    <location>
        <begin position="73"/>
        <end position="91"/>
    </location>
</feature>
<dbReference type="EMBL" id="OAOP01000001">
    <property type="protein sequence ID" value="SNX66882.1"/>
    <property type="molecule type" value="Genomic_DNA"/>
</dbReference>
<proteinExistence type="predicted"/>
<gene>
    <name evidence="2" type="ORF">SAMN05877753_101195</name>
</gene>
<protein>
    <recommendedName>
        <fullName evidence="4">DoxX-like protein</fullName>
    </recommendedName>
</protein>